<keyword evidence="2" id="KW-0784">Thiamine biosynthesis</keyword>
<dbReference type="GO" id="GO:0009228">
    <property type="term" value="P:thiamine biosynthetic process"/>
    <property type="evidence" value="ECO:0007669"/>
    <property type="project" value="UniProtKB-KW"/>
</dbReference>
<dbReference type="HOGENOM" id="CLU_018272_3_4_7"/>
<dbReference type="EMBL" id="CP000776">
    <property type="protein sequence ID" value="ABS52540.1"/>
    <property type="molecule type" value="Genomic_DNA"/>
</dbReference>
<sequence length="194" mass="21879">MCKIFAVTNSEICGGFENLKIKVLRLCEAEISGIIYRDKALNSADYEKNFIEILKICKNFGVKLFLHNFYEVALKLNYPYIWLPLPTLKMCSAKNFKEITVSAHNVYEAKEALGFGATALCLSHIFKTSCKAELTPKGVNLIKNVREFFDGEIYALGGISPNNFNEILLAGTNNLCLMSSLMQIQNEKELLNKF</sequence>
<dbReference type="GO" id="GO:0005737">
    <property type="term" value="C:cytoplasm"/>
    <property type="evidence" value="ECO:0007669"/>
    <property type="project" value="TreeGrafter"/>
</dbReference>
<dbReference type="InterPro" id="IPR022998">
    <property type="entry name" value="ThiamineP_synth_TenI"/>
</dbReference>
<dbReference type="RefSeq" id="WP_012109030.1">
    <property type="nucleotide sequence ID" value="NC_009714.1"/>
</dbReference>
<dbReference type="KEGG" id="cha:CHAB381_1175"/>
<dbReference type="GO" id="GO:0004789">
    <property type="term" value="F:thiamine-phosphate diphosphorylase activity"/>
    <property type="evidence" value="ECO:0007669"/>
    <property type="project" value="TreeGrafter"/>
</dbReference>
<proteinExistence type="predicted"/>
<evidence type="ECO:0000313" key="5">
    <source>
        <dbReference type="Proteomes" id="UP000002407"/>
    </source>
</evidence>
<comment type="pathway">
    <text evidence="1">Cofactor biosynthesis; thiamine diphosphate biosynthesis.</text>
</comment>
<accession>A7I2I9</accession>
<dbReference type="Proteomes" id="UP000002407">
    <property type="component" value="Chromosome"/>
</dbReference>
<evidence type="ECO:0000259" key="3">
    <source>
        <dbReference type="Pfam" id="PF02581"/>
    </source>
</evidence>
<dbReference type="Pfam" id="PF02581">
    <property type="entry name" value="TMP-TENI"/>
    <property type="match status" value="1"/>
</dbReference>
<dbReference type="PANTHER" id="PTHR20857:SF15">
    <property type="entry name" value="THIAMINE-PHOSPHATE SYNTHASE"/>
    <property type="match status" value="1"/>
</dbReference>
<dbReference type="InterPro" id="IPR036206">
    <property type="entry name" value="ThiamineP_synth_sf"/>
</dbReference>
<dbReference type="OrthoDB" id="9815348at2"/>
<reference evidence="5" key="1">
    <citation type="submission" date="2007-07" db="EMBL/GenBank/DDBJ databases">
        <title>Complete genome sequence of Campylobacter hominis ATCC BAA-381, a commensal isolated from the human gastrointestinal tract.</title>
        <authorList>
            <person name="Fouts D.E."/>
            <person name="Mongodin E.F."/>
            <person name="Puiu D."/>
            <person name="Sebastian Y."/>
            <person name="Miller W.G."/>
            <person name="Mandrell R.E."/>
            <person name="Nelson K.E."/>
        </authorList>
    </citation>
    <scope>NUCLEOTIDE SEQUENCE [LARGE SCALE GENOMIC DNA]</scope>
    <source>
        <strain evidence="5">ATCC BAA-381 / LMG 19568 / NCTC 13146 / CH001A</strain>
    </source>
</reference>
<organism evidence="4 5">
    <name type="scientific">Campylobacter hominis (strain ATCC BAA-381 / DSM 21671 / CCUG 45161 / LMG 19568 / NCTC 13146 / CH001A)</name>
    <dbReference type="NCBI Taxonomy" id="360107"/>
    <lineage>
        <taxon>Bacteria</taxon>
        <taxon>Pseudomonadati</taxon>
        <taxon>Campylobacterota</taxon>
        <taxon>Epsilonproteobacteria</taxon>
        <taxon>Campylobacterales</taxon>
        <taxon>Campylobacteraceae</taxon>
        <taxon>Campylobacter</taxon>
    </lineage>
</organism>
<keyword evidence="5" id="KW-1185">Reference proteome</keyword>
<feature type="domain" description="Thiamine phosphate synthase/TenI" evidence="3">
    <location>
        <begin position="5"/>
        <end position="180"/>
    </location>
</feature>
<gene>
    <name evidence="4" type="ordered locus">CHAB381_1175</name>
</gene>
<evidence type="ECO:0000256" key="2">
    <source>
        <dbReference type="ARBA" id="ARBA00022977"/>
    </source>
</evidence>
<dbReference type="eggNOG" id="COG0352">
    <property type="taxonomic scope" value="Bacteria"/>
</dbReference>
<dbReference type="Gene3D" id="3.20.20.70">
    <property type="entry name" value="Aldolase class I"/>
    <property type="match status" value="1"/>
</dbReference>
<protein>
    <submittedName>
        <fullName evidence="4">Putative thiamine-phosphate pyrophosphorylase</fullName>
    </submittedName>
</protein>
<dbReference type="CDD" id="cd00564">
    <property type="entry name" value="TMP_TenI"/>
    <property type="match status" value="1"/>
</dbReference>
<name>A7I2I9_CAMHC</name>
<dbReference type="InterPro" id="IPR013785">
    <property type="entry name" value="Aldolase_TIM"/>
</dbReference>
<dbReference type="SUPFAM" id="SSF51391">
    <property type="entry name" value="Thiamin phosphate synthase"/>
    <property type="match status" value="1"/>
</dbReference>
<evidence type="ECO:0000256" key="1">
    <source>
        <dbReference type="ARBA" id="ARBA00004948"/>
    </source>
</evidence>
<evidence type="ECO:0000313" key="4">
    <source>
        <dbReference type="EMBL" id="ABS52540.1"/>
    </source>
</evidence>
<dbReference type="AlphaFoldDB" id="A7I2I9"/>
<dbReference type="STRING" id="360107.CHAB381_1175"/>
<dbReference type="PANTHER" id="PTHR20857">
    <property type="entry name" value="THIAMINE-PHOSPHATE PYROPHOSPHORYLASE"/>
    <property type="match status" value="1"/>
</dbReference>